<evidence type="ECO:0000313" key="2">
    <source>
        <dbReference type="EMBL" id="PKI31307.1"/>
    </source>
</evidence>
<reference evidence="2 3" key="1">
    <citation type="submission" date="2017-11" db="EMBL/GenBank/DDBJ databases">
        <title>De-novo sequencing of pomegranate (Punica granatum L.) genome.</title>
        <authorList>
            <person name="Akparov Z."/>
            <person name="Amiraslanov A."/>
            <person name="Hajiyeva S."/>
            <person name="Abbasov M."/>
            <person name="Kaur K."/>
            <person name="Hamwieh A."/>
            <person name="Solovyev V."/>
            <person name="Salamov A."/>
            <person name="Braich B."/>
            <person name="Kosarev P."/>
            <person name="Mahmoud A."/>
            <person name="Hajiyev E."/>
            <person name="Babayeva S."/>
            <person name="Izzatullayeva V."/>
            <person name="Mammadov A."/>
            <person name="Mammadov A."/>
            <person name="Sharifova S."/>
            <person name="Ojaghi J."/>
            <person name="Eynullazada K."/>
            <person name="Bayramov B."/>
            <person name="Abdulazimova A."/>
            <person name="Shahmuradov I."/>
        </authorList>
    </citation>
    <scope>NUCLEOTIDE SEQUENCE [LARGE SCALE GENOMIC DNA]</scope>
    <source>
        <strain evidence="3">cv. AG2017</strain>
        <tissue evidence="2">Leaf</tissue>
    </source>
</reference>
<protein>
    <submittedName>
        <fullName evidence="2">Uncharacterized protein</fullName>
    </submittedName>
</protein>
<proteinExistence type="predicted"/>
<gene>
    <name evidence="2" type="ORF">CRG98_048302</name>
</gene>
<dbReference type="AlphaFoldDB" id="A0A2I0HHW5"/>
<dbReference type="EMBL" id="PGOL01009031">
    <property type="protein sequence ID" value="PKI31307.1"/>
    <property type="molecule type" value="Genomic_DNA"/>
</dbReference>
<dbReference type="Proteomes" id="UP000233551">
    <property type="component" value="Unassembled WGS sequence"/>
</dbReference>
<keyword evidence="3" id="KW-1185">Reference proteome</keyword>
<evidence type="ECO:0000256" key="1">
    <source>
        <dbReference type="SAM" id="MobiDB-lite"/>
    </source>
</evidence>
<evidence type="ECO:0000313" key="3">
    <source>
        <dbReference type="Proteomes" id="UP000233551"/>
    </source>
</evidence>
<organism evidence="2 3">
    <name type="scientific">Punica granatum</name>
    <name type="common">Pomegranate</name>
    <dbReference type="NCBI Taxonomy" id="22663"/>
    <lineage>
        <taxon>Eukaryota</taxon>
        <taxon>Viridiplantae</taxon>
        <taxon>Streptophyta</taxon>
        <taxon>Embryophyta</taxon>
        <taxon>Tracheophyta</taxon>
        <taxon>Spermatophyta</taxon>
        <taxon>Magnoliopsida</taxon>
        <taxon>eudicotyledons</taxon>
        <taxon>Gunneridae</taxon>
        <taxon>Pentapetalae</taxon>
        <taxon>rosids</taxon>
        <taxon>malvids</taxon>
        <taxon>Myrtales</taxon>
        <taxon>Lythraceae</taxon>
        <taxon>Punica</taxon>
    </lineage>
</organism>
<name>A0A2I0HHW5_PUNGR</name>
<sequence>MASSWGFIASKSAGLLLDLGDTPLEWSADLSPCKSFSTVIWFSSEAEEVAAFTGFKASSPHSPALRKSLNPASCIPSVREGEEEAIPSFSSTVAAGTSDGGGVDSAGAALGGLLQLCPKTLHWSHFAGSHGNRISDESAQEQQRSRANPGVDVLRLSRRRLDPELFFSVRQSSGRESKMEREQEKKLKLLVNLAVALSILSSSTGAAEYVRPQPRKTLDFSERIRSRDRWGSVLASAASCAATDLDLERGRESSSHLCAADLDLDLDLERGRRAAVLDLERGRRAADLDLERGEAS</sequence>
<feature type="region of interest" description="Disordered" evidence="1">
    <location>
        <begin position="132"/>
        <end position="152"/>
    </location>
</feature>
<accession>A0A2I0HHW5</accession>
<comment type="caution">
    <text evidence="2">The sequence shown here is derived from an EMBL/GenBank/DDBJ whole genome shotgun (WGS) entry which is preliminary data.</text>
</comment>